<dbReference type="EMBL" id="BK014814">
    <property type="protein sequence ID" value="DAD76963.1"/>
    <property type="molecule type" value="Genomic_DNA"/>
</dbReference>
<organism evidence="2">
    <name type="scientific">Podoviridae sp. ctnYE48</name>
    <dbReference type="NCBI Taxonomy" id="2826576"/>
    <lineage>
        <taxon>Viruses</taxon>
        <taxon>Duplodnaviria</taxon>
        <taxon>Heunggongvirae</taxon>
        <taxon>Uroviricota</taxon>
        <taxon>Caudoviricetes</taxon>
    </lineage>
</organism>
<protein>
    <submittedName>
        <fullName evidence="2">Uncharacterized protein</fullName>
    </submittedName>
</protein>
<name>A0A8S5M4G8_9CAUD</name>
<sequence>MLDGRGDLNYLRVARLATTVVYEIEGSVIATLFFYCRQKFVKK</sequence>
<evidence type="ECO:0000313" key="2">
    <source>
        <dbReference type="EMBL" id="DAD76963.1"/>
    </source>
</evidence>
<accession>A0A8S5M4G8</accession>
<feature type="transmembrane region" description="Helical" evidence="1">
    <location>
        <begin position="20"/>
        <end position="36"/>
    </location>
</feature>
<keyword evidence="1" id="KW-1133">Transmembrane helix</keyword>
<keyword evidence="1" id="KW-0812">Transmembrane</keyword>
<evidence type="ECO:0000256" key="1">
    <source>
        <dbReference type="SAM" id="Phobius"/>
    </source>
</evidence>
<keyword evidence="1" id="KW-0472">Membrane</keyword>
<reference evidence="2" key="1">
    <citation type="journal article" date="2021" name="Proc. Natl. Acad. Sci. U.S.A.">
        <title>A Catalog of Tens of Thousands of Viruses from Human Metagenomes Reveals Hidden Associations with Chronic Diseases.</title>
        <authorList>
            <person name="Tisza M.J."/>
            <person name="Buck C.B."/>
        </authorList>
    </citation>
    <scope>NUCLEOTIDE SEQUENCE</scope>
    <source>
        <strain evidence="2">CtnYE48</strain>
    </source>
</reference>
<proteinExistence type="predicted"/>